<dbReference type="InterPro" id="IPR007593">
    <property type="entry name" value="CD225/Dispanin_fam"/>
</dbReference>
<feature type="transmembrane region" description="Helical" evidence="6">
    <location>
        <begin position="118"/>
        <end position="143"/>
    </location>
</feature>
<proteinExistence type="predicted"/>
<dbReference type="PANTHER" id="PTHR14948">
    <property type="entry name" value="NG5"/>
    <property type="match status" value="1"/>
</dbReference>
<feature type="transmembrane region" description="Helical" evidence="6">
    <location>
        <begin position="74"/>
        <end position="92"/>
    </location>
</feature>
<dbReference type="RefSeq" id="WP_268754255.1">
    <property type="nucleotide sequence ID" value="NZ_CP113836.1"/>
</dbReference>
<evidence type="ECO:0000313" key="8">
    <source>
        <dbReference type="Proteomes" id="UP001163203"/>
    </source>
</evidence>
<feature type="compositionally biased region" description="Low complexity" evidence="5">
    <location>
        <begin position="1"/>
        <end position="16"/>
    </location>
</feature>
<keyword evidence="8" id="KW-1185">Reference proteome</keyword>
<evidence type="ECO:0000313" key="7">
    <source>
        <dbReference type="EMBL" id="WAL64012.1"/>
    </source>
</evidence>
<evidence type="ECO:0000256" key="1">
    <source>
        <dbReference type="ARBA" id="ARBA00004370"/>
    </source>
</evidence>
<dbReference type="PANTHER" id="PTHR14948:SF25">
    <property type="entry name" value="DUF4190 DOMAIN-CONTAINING PROTEIN"/>
    <property type="match status" value="1"/>
</dbReference>
<dbReference type="EMBL" id="CP113836">
    <property type="protein sequence ID" value="WAL64012.1"/>
    <property type="molecule type" value="Genomic_DNA"/>
</dbReference>
<organism evidence="7 8">
    <name type="scientific">Amycolatopsis cynarae</name>
    <dbReference type="NCBI Taxonomy" id="2995223"/>
    <lineage>
        <taxon>Bacteria</taxon>
        <taxon>Bacillati</taxon>
        <taxon>Actinomycetota</taxon>
        <taxon>Actinomycetes</taxon>
        <taxon>Pseudonocardiales</taxon>
        <taxon>Pseudonocardiaceae</taxon>
        <taxon>Amycolatopsis</taxon>
    </lineage>
</organism>
<evidence type="ECO:0000256" key="2">
    <source>
        <dbReference type="ARBA" id="ARBA00022692"/>
    </source>
</evidence>
<dbReference type="InterPro" id="IPR051423">
    <property type="entry name" value="CD225/Dispanin"/>
</dbReference>
<evidence type="ECO:0000256" key="6">
    <source>
        <dbReference type="SAM" id="Phobius"/>
    </source>
</evidence>
<comment type="subcellular location">
    <subcellularLocation>
        <location evidence="1">Membrane</location>
    </subcellularLocation>
</comment>
<name>A0ABY7AYJ2_9PSEU</name>
<feature type="compositionally biased region" description="Low complexity" evidence="5">
    <location>
        <begin position="28"/>
        <end position="54"/>
    </location>
</feature>
<dbReference type="Pfam" id="PF04505">
    <property type="entry name" value="CD225"/>
    <property type="match status" value="1"/>
</dbReference>
<feature type="region of interest" description="Disordered" evidence="5">
    <location>
        <begin position="1"/>
        <end position="54"/>
    </location>
</feature>
<reference evidence="7" key="1">
    <citation type="submission" date="2022-11" db="EMBL/GenBank/DDBJ databases">
        <authorList>
            <person name="Mo P."/>
        </authorList>
    </citation>
    <scope>NUCLEOTIDE SEQUENCE</scope>
    <source>
        <strain evidence="7">HUAS 11-8</strain>
    </source>
</reference>
<keyword evidence="2 6" id="KW-0812">Transmembrane</keyword>
<accession>A0ABY7AYJ2</accession>
<evidence type="ECO:0000256" key="4">
    <source>
        <dbReference type="ARBA" id="ARBA00023136"/>
    </source>
</evidence>
<evidence type="ECO:0000256" key="3">
    <source>
        <dbReference type="ARBA" id="ARBA00022989"/>
    </source>
</evidence>
<sequence>MTNPYGQPGPYSQQPGVPQPGYGPPSGGLPTPYSQGQYPQQAYPQQPYAQSPYPQGYAQPGFAAPGQVIPNYKGWAIGSIFLCWIVAIFAIMKSNEVDNYLAQGNLAMAQQASKSAKTLCLVATIIGAAGIVIGILIAVLTAATARAYY</sequence>
<keyword evidence="4 6" id="KW-0472">Membrane</keyword>
<protein>
    <submittedName>
        <fullName evidence="7">CD225/dispanin family protein</fullName>
    </submittedName>
</protein>
<keyword evidence="3 6" id="KW-1133">Transmembrane helix</keyword>
<evidence type="ECO:0000256" key="5">
    <source>
        <dbReference type="SAM" id="MobiDB-lite"/>
    </source>
</evidence>
<dbReference type="Proteomes" id="UP001163203">
    <property type="component" value="Chromosome"/>
</dbReference>
<gene>
    <name evidence="7" type="ORF">ORV05_23865</name>
</gene>